<proteinExistence type="predicted"/>
<feature type="compositionally biased region" description="Polar residues" evidence="1">
    <location>
        <begin position="169"/>
        <end position="178"/>
    </location>
</feature>
<feature type="compositionally biased region" description="Basic and acidic residues" evidence="1">
    <location>
        <begin position="152"/>
        <end position="166"/>
    </location>
</feature>
<dbReference type="OrthoDB" id="2370938at2759"/>
<organism evidence="2 3">
    <name type="scientific">Rhizophagus irregularis</name>
    <dbReference type="NCBI Taxonomy" id="588596"/>
    <lineage>
        <taxon>Eukaryota</taxon>
        <taxon>Fungi</taxon>
        <taxon>Fungi incertae sedis</taxon>
        <taxon>Mucoromycota</taxon>
        <taxon>Glomeromycotina</taxon>
        <taxon>Glomeromycetes</taxon>
        <taxon>Glomerales</taxon>
        <taxon>Glomeraceae</taxon>
        <taxon>Rhizophagus</taxon>
    </lineage>
</organism>
<dbReference type="EMBL" id="CAGKOT010000081">
    <property type="protein sequence ID" value="CAB5393197.1"/>
    <property type="molecule type" value="Genomic_DNA"/>
</dbReference>
<accession>A0A915ZVZ6</accession>
<dbReference type="VEuPathDB" id="FungiDB:RhiirFUN_018181"/>
<evidence type="ECO:0000313" key="2">
    <source>
        <dbReference type="EMBL" id="CAB5393197.1"/>
    </source>
</evidence>
<dbReference type="VEuPathDB" id="FungiDB:RhiirFUN_018180"/>
<sequence>MEKYPLDEYFETTTPEKYRFLGYYQYRKSQDDFTRNFRLEAQRLHKCLEYLVENGSDLKKRKAQNLLDVFEKHRNKNVDIDRFWNEVECESLDIDHAKEKSQLKLDQLKIARVMAKGTKEGVENIMKNVNKELDESVTDNDSKSYSLRKRPRVDYNENRISKRQEQDEYTSPTPSSPKVHSLPMDNPSTSNPFIEEEGEDYPIIINDIPDELSFKDEDSIDDLKIREINVSRLFRQYQNESIKIAKTGGLFVESNVHEILSLSSIFLLNSGSHSKTMIDIFSSSLLDDIYQQANPPQQIELYTECELKLRKVIKKAIKESRSSATKFLLTELTNDQMLNENFGSMILECLKKLPTAKIKNEPSETTLITNYLDHIMREMLHDPDKHIVEWPNTEINESKAKKLQGIRSKQPDFTVSIIHQLQLNGVIFVGEVSPPSEKNNVYKNCNDLIRVGVFMKDCLDSSIELGADIKILGFQCVDYTVEFYMMDLVQGMYIMINIGKVTIPASLREVSNFVDDLEILLAIRKVFQESFNIFFDKLCNPSSSSTKMKFKRDTLGTPKFRKLVNKTHNCHRSCPFWFGRF</sequence>
<protein>
    <submittedName>
        <fullName evidence="2">Uncharacterized protein</fullName>
    </submittedName>
</protein>
<evidence type="ECO:0000313" key="3">
    <source>
        <dbReference type="Proteomes" id="UP000684084"/>
    </source>
</evidence>
<feature type="region of interest" description="Disordered" evidence="1">
    <location>
        <begin position="133"/>
        <end position="191"/>
    </location>
</feature>
<dbReference type="Proteomes" id="UP000684084">
    <property type="component" value="Unassembled WGS sequence"/>
</dbReference>
<name>A0A915ZVZ6_9GLOM</name>
<gene>
    <name evidence="2" type="ORF">CHRIB12_LOCUS22746</name>
</gene>
<dbReference type="AlphaFoldDB" id="A0A915ZVZ6"/>
<evidence type="ECO:0000256" key="1">
    <source>
        <dbReference type="SAM" id="MobiDB-lite"/>
    </source>
</evidence>
<reference evidence="2" key="1">
    <citation type="submission" date="2020-05" db="EMBL/GenBank/DDBJ databases">
        <authorList>
            <person name="Rincon C."/>
            <person name="Sanders R I."/>
            <person name="Robbins C."/>
            <person name="Chaturvedi A."/>
        </authorList>
    </citation>
    <scope>NUCLEOTIDE SEQUENCE</scope>
    <source>
        <strain evidence="2">CHB12</strain>
    </source>
</reference>
<comment type="caution">
    <text evidence="2">The sequence shown here is derived from an EMBL/GenBank/DDBJ whole genome shotgun (WGS) entry which is preliminary data.</text>
</comment>